<dbReference type="CDD" id="cd00731">
    <property type="entry name" value="CheA_reg"/>
    <property type="match status" value="1"/>
</dbReference>
<dbReference type="InterPro" id="IPR051315">
    <property type="entry name" value="Bact_Chemotaxis_CheA"/>
</dbReference>
<dbReference type="AlphaFoldDB" id="A0A6M8FDN7"/>
<dbReference type="InterPro" id="IPR002545">
    <property type="entry name" value="CheW-lke_dom"/>
</dbReference>
<evidence type="ECO:0000259" key="15">
    <source>
        <dbReference type="PROSITE" id="PS50894"/>
    </source>
</evidence>
<dbReference type="Gene3D" id="3.30.565.10">
    <property type="entry name" value="Histidine kinase-like ATPase, C-terminal domain"/>
    <property type="match status" value="1"/>
</dbReference>
<dbReference type="GO" id="GO:0000155">
    <property type="term" value="F:phosphorelay sensor kinase activity"/>
    <property type="evidence" value="ECO:0007669"/>
    <property type="project" value="InterPro"/>
</dbReference>
<evidence type="ECO:0000256" key="8">
    <source>
        <dbReference type="ARBA" id="ARBA00022777"/>
    </source>
</evidence>
<evidence type="ECO:0000256" key="6">
    <source>
        <dbReference type="ARBA" id="ARBA00022679"/>
    </source>
</evidence>
<comment type="function">
    <text evidence="11">Involved in the transmission of sensory signals from the chemoreceptors to the flagellar motors. CheA is autophosphorylated; it can transfer its phosphate group to either CheB or CheY.</text>
</comment>
<keyword evidence="10" id="KW-0902">Two-component regulatory system</keyword>
<sequence>MNLDQARGALVQEGRELLGAMEDALLEIENDGYNSERVNAIFRAAHTIKGSAGLFGLESLINFTHVVESLLDEVRNGEQILDGAMLSLLLTCGDYIGSLLTAVEERSEANEPNPGLRAHLLAQLNEYLQPAVAATESVPEATAELVAGTAVSEVQATGRVDVMEGEAVSSDLWHISLRPNSDVLRNGMDPLSFLRYLGKLGRIVYIHTLTDQVPDAAGFDAETSYLGYELEFESSASKQEIEDAFEFIREDSQLLILPPHSAIDAYIKLISSLPEAPGRLGEMLVRSGALTTHELQRVLERQSSGRQPAPPLGTLLVEEQLVAPPVVSAALHKQKQSEEKRSQEQVFIKVEVGKLDQLINLVGELVIAGAAASLSLRQGDPAAMAEANEGVATLVEHIRDASLSLRMVAIGEVFQRFPRVVRDISKELGKDIELLITGADTELDKSMVEKLADPLMHIVRNAMDHGIEPADTRQSYGKTARGLLRLNAFHESGSIVIEVSDDGRGLDRERILAKAIEKGLVQADQVLSDAEVYRLIFEPGFSTAAQVTNLSGRGVGMDVVRRNIEQLRGEVEVLSEFGQGSTVRIRLPLTLAIIDGFQVKVAGEVFVLPLDQVIECVDLGAQQDLHELFNLRGEALPYVRLRELFGLETAVDGRASLVVLQFGASRAGVVVDELVGEFQAVIKPLGQIFARNKILSGSTILGDGSVALILDVPQLIHRASHAVVSAGNLSNGPLKAESPAVVSTY</sequence>
<dbReference type="Pfam" id="PF01627">
    <property type="entry name" value="Hpt"/>
    <property type="match status" value="1"/>
</dbReference>
<dbReference type="SUPFAM" id="SSF50341">
    <property type="entry name" value="CheW-like"/>
    <property type="match status" value="1"/>
</dbReference>
<dbReference type="Pfam" id="PF02518">
    <property type="entry name" value="HATPase_c"/>
    <property type="match status" value="1"/>
</dbReference>
<gene>
    <name evidence="16" type="ORF">HNE05_01445</name>
</gene>
<dbReference type="InterPro" id="IPR004358">
    <property type="entry name" value="Sig_transdc_His_kin-like_C"/>
</dbReference>
<dbReference type="CDD" id="cd00088">
    <property type="entry name" value="HPT"/>
    <property type="match status" value="1"/>
</dbReference>
<dbReference type="PROSITE" id="PS50851">
    <property type="entry name" value="CHEW"/>
    <property type="match status" value="1"/>
</dbReference>
<dbReference type="SMART" id="SM00073">
    <property type="entry name" value="HPT"/>
    <property type="match status" value="1"/>
</dbReference>
<evidence type="ECO:0000256" key="5">
    <source>
        <dbReference type="ARBA" id="ARBA00022553"/>
    </source>
</evidence>
<evidence type="ECO:0000256" key="4">
    <source>
        <dbReference type="ARBA" id="ARBA00022500"/>
    </source>
</evidence>
<dbReference type="SUPFAM" id="SSF55874">
    <property type="entry name" value="ATPase domain of HSP90 chaperone/DNA topoisomerase II/histidine kinase"/>
    <property type="match status" value="1"/>
</dbReference>
<dbReference type="GO" id="GO:0006935">
    <property type="term" value="P:chemotaxis"/>
    <property type="evidence" value="ECO:0007669"/>
    <property type="project" value="UniProtKB-KW"/>
</dbReference>
<dbReference type="PROSITE" id="PS50109">
    <property type="entry name" value="HIS_KIN"/>
    <property type="match status" value="1"/>
</dbReference>
<dbReference type="PANTHER" id="PTHR43395:SF10">
    <property type="entry name" value="CHEMOTAXIS PROTEIN CHEA"/>
    <property type="match status" value="1"/>
</dbReference>
<dbReference type="SUPFAM" id="SSF47226">
    <property type="entry name" value="Histidine-containing phosphotransfer domain, HPT domain"/>
    <property type="match status" value="1"/>
</dbReference>
<evidence type="ECO:0000259" key="14">
    <source>
        <dbReference type="PROSITE" id="PS50851"/>
    </source>
</evidence>
<dbReference type="CDD" id="cd16916">
    <property type="entry name" value="HATPase_CheA-like"/>
    <property type="match status" value="1"/>
</dbReference>
<dbReference type="SUPFAM" id="SSF47384">
    <property type="entry name" value="Homodimeric domain of signal transducing histidine kinase"/>
    <property type="match status" value="1"/>
</dbReference>
<evidence type="ECO:0000256" key="1">
    <source>
        <dbReference type="ARBA" id="ARBA00000085"/>
    </source>
</evidence>
<dbReference type="InterPro" id="IPR004105">
    <property type="entry name" value="CheA-like_dim"/>
</dbReference>
<keyword evidence="8" id="KW-0418">Kinase</keyword>
<keyword evidence="5 12" id="KW-0597">Phosphoprotein</keyword>
<keyword evidence="17" id="KW-1185">Reference proteome</keyword>
<dbReference type="Gene3D" id="1.20.120.160">
    <property type="entry name" value="HPT domain"/>
    <property type="match status" value="1"/>
</dbReference>
<dbReference type="InterPro" id="IPR037006">
    <property type="entry name" value="CheA-like_homodim_sf"/>
</dbReference>
<accession>A0A6M8FDN7</accession>
<evidence type="ECO:0000256" key="2">
    <source>
        <dbReference type="ARBA" id="ARBA00012438"/>
    </source>
</evidence>
<evidence type="ECO:0000313" key="16">
    <source>
        <dbReference type="EMBL" id="QKE62089.1"/>
    </source>
</evidence>
<dbReference type="Pfam" id="PF02895">
    <property type="entry name" value="H-kinase_dim"/>
    <property type="match status" value="1"/>
</dbReference>
<dbReference type="PANTHER" id="PTHR43395">
    <property type="entry name" value="SENSOR HISTIDINE KINASE CHEA"/>
    <property type="match status" value="1"/>
</dbReference>
<dbReference type="EC" id="2.7.13.3" evidence="2"/>
<dbReference type="InterPro" id="IPR008207">
    <property type="entry name" value="Sig_transdc_His_kin_Hpt_dom"/>
</dbReference>
<proteinExistence type="predicted"/>
<dbReference type="InterPro" id="IPR036890">
    <property type="entry name" value="HATPase_C_sf"/>
</dbReference>
<dbReference type="GO" id="GO:0005737">
    <property type="term" value="C:cytoplasm"/>
    <property type="evidence" value="ECO:0007669"/>
    <property type="project" value="InterPro"/>
</dbReference>
<dbReference type="InterPro" id="IPR005467">
    <property type="entry name" value="His_kinase_dom"/>
</dbReference>
<dbReference type="Pfam" id="PF01584">
    <property type="entry name" value="CheW"/>
    <property type="match status" value="1"/>
</dbReference>
<protein>
    <recommendedName>
        <fullName evidence="3">Chemotaxis protein CheA</fullName>
        <ecNumber evidence="2">2.7.13.3</ecNumber>
    </recommendedName>
</protein>
<keyword evidence="9" id="KW-0067">ATP-binding</keyword>
<feature type="modified residue" description="Phosphohistidine" evidence="12">
    <location>
        <position position="46"/>
    </location>
</feature>
<dbReference type="SMART" id="SM00387">
    <property type="entry name" value="HATPase_c"/>
    <property type="match status" value="1"/>
</dbReference>
<evidence type="ECO:0000256" key="12">
    <source>
        <dbReference type="PROSITE-ProRule" id="PRU00110"/>
    </source>
</evidence>
<evidence type="ECO:0000256" key="10">
    <source>
        <dbReference type="ARBA" id="ARBA00023012"/>
    </source>
</evidence>
<feature type="domain" description="HPt" evidence="15">
    <location>
        <begin position="1"/>
        <end position="103"/>
    </location>
</feature>
<name>A0A6M8FDN7_9GAMM</name>
<keyword evidence="6" id="KW-0808">Transferase</keyword>
<dbReference type="GO" id="GO:0005524">
    <property type="term" value="F:ATP binding"/>
    <property type="evidence" value="ECO:0007669"/>
    <property type="project" value="UniProtKB-KW"/>
</dbReference>
<reference evidence="16" key="1">
    <citation type="submission" date="2020-07" db="EMBL/GenBank/DDBJ databases">
        <title>Nitrate ammonifying Pseudomonas campi sp. nov. isolated from German agricultural grassland.</title>
        <authorList>
            <person name="Timsy T."/>
            <person name="Ulrich A."/>
            <person name="Spanner T."/>
            <person name="Foesel B."/>
            <person name="Kolb S."/>
            <person name="Horn M.A."/>
            <person name="Behrendt U."/>
        </authorList>
    </citation>
    <scope>NUCLEOTIDE SEQUENCE</scope>
    <source>
        <strain evidence="16">S1-A32-2</strain>
    </source>
</reference>
<keyword evidence="4" id="KW-0145">Chemotaxis</keyword>
<feature type="domain" description="Histidine kinase" evidence="13">
    <location>
        <begin position="303"/>
        <end position="591"/>
    </location>
</feature>
<dbReference type="Gene3D" id="1.10.287.560">
    <property type="entry name" value="Histidine kinase CheA-like, homodimeric domain"/>
    <property type="match status" value="1"/>
</dbReference>
<dbReference type="InterPro" id="IPR003594">
    <property type="entry name" value="HATPase_dom"/>
</dbReference>
<dbReference type="PRINTS" id="PR00344">
    <property type="entry name" value="BCTRLSENSOR"/>
</dbReference>
<evidence type="ECO:0000256" key="11">
    <source>
        <dbReference type="ARBA" id="ARBA00035100"/>
    </source>
</evidence>
<dbReference type="Proteomes" id="UP000501379">
    <property type="component" value="Chromosome"/>
</dbReference>
<dbReference type="SMART" id="SM00260">
    <property type="entry name" value="CheW"/>
    <property type="match status" value="1"/>
</dbReference>
<keyword evidence="7" id="KW-0547">Nucleotide-binding</keyword>
<organism evidence="16 17">
    <name type="scientific">Aquipseudomonas campi</name>
    <dbReference type="NCBI Taxonomy" id="2731681"/>
    <lineage>
        <taxon>Bacteria</taxon>
        <taxon>Pseudomonadati</taxon>
        <taxon>Pseudomonadota</taxon>
        <taxon>Gammaproteobacteria</taxon>
        <taxon>Pseudomonadales</taxon>
        <taxon>Pseudomonadaceae</taxon>
        <taxon>Aquipseudomonas</taxon>
    </lineage>
</organism>
<feature type="domain" description="CheW-like" evidence="14">
    <location>
        <begin position="593"/>
        <end position="721"/>
    </location>
</feature>
<evidence type="ECO:0000256" key="7">
    <source>
        <dbReference type="ARBA" id="ARBA00022741"/>
    </source>
</evidence>
<dbReference type="Gene3D" id="2.30.30.40">
    <property type="entry name" value="SH3 Domains"/>
    <property type="match status" value="1"/>
</dbReference>
<dbReference type="SMART" id="SM01231">
    <property type="entry name" value="H-kinase_dim"/>
    <property type="match status" value="1"/>
</dbReference>
<evidence type="ECO:0000313" key="17">
    <source>
        <dbReference type="Proteomes" id="UP000501379"/>
    </source>
</evidence>
<dbReference type="PROSITE" id="PS50894">
    <property type="entry name" value="HPT"/>
    <property type="match status" value="1"/>
</dbReference>
<dbReference type="InterPro" id="IPR036641">
    <property type="entry name" value="HPT_dom_sf"/>
</dbReference>
<evidence type="ECO:0000256" key="3">
    <source>
        <dbReference type="ARBA" id="ARBA00021495"/>
    </source>
</evidence>
<dbReference type="EMBL" id="CP053697">
    <property type="protein sequence ID" value="QKE62089.1"/>
    <property type="molecule type" value="Genomic_DNA"/>
</dbReference>
<evidence type="ECO:0000256" key="9">
    <source>
        <dbReference type="ARBA" id="ARBA00022840"/>
    </source>
</evidence>
<dbReference type="FunFam" id="3.30.565.10:FF:000016">
    <property type="entry name" value="Chemotaxis protein CheA, putative"/>
    <property type="match status" value="1"/>
</dbReference>
<evidence type="ECO:0000259" key="13">
    <source>
        <dbReference type="PROSITE" id="PS50109"/>
    </source>
</evidence>
<dbReference type="KEGG" id="pcam:HNE05_01445"/>
<comment type="catalytic activity">
    <reaction evidence="1">
        <text>ATP + protein L-histidine = ADP + protein N-phospho-L-histidine.</text>
        <dbReference type="EC" id="2.7.13.3"/>
    </reaction>
</comment>
<dbReference type="RefSeq" id="WP_173203519.1">
    <property type="nucleotide sequence ID" value="NZ_CP053697.2"/>
</dbReference>
<dbReference type="InterPro" id="IPR036061">
    <property type="entry name" value="CheW-like_dom_sf"/>
</dbReference>
<dbReference type="InterPro" id="IPR036097">
    <property type="entry name" value="HisK_dim/P_sf"/>
</dbReference>